<protein>
    <recommendedName>
        <fullName evidence="10">Odorant receptor</fullName>
    </recommendedName>
</protein>
<organism evidence="11">
    <name type="scientific">Plutella xylostella</name>
    <name type="common">Diamondback moth</name>
    <name type="synonym">Plutella maculipennis</name>
    <dbReference type="NCBI Taxonomy" id="51655"/>
    <lineage>
        <taxon>Eukaryota</taxon>
        <taxon>Metazoa</taxon>
        <taxon>Ecdysozoa</taxon>
        <taxon>Arthropoda</taxon>
        <taxon>Hexapoda</taxon>
        <taxon>Insecta</taxon>
        <taxon>Pterygota</taxon>
        <taxon>Neoptera</taxon>
        <taxon>Endopterygota</taxon>
        <taxon>Lepidoptera</taxon>
        <taxon>Glossata</taxon>
        <taxon>Ditrysia</taxon>
        <taxon>Yponomeutoidea</taxon>
        <taxon>Plutellidae</taxon>
        <taxon>Plutella</taxon>
    </lineage>
</organism>
<dbReference type="GO" id="GO:0007165">
    <property type="term" value="P:signal transduction"/>
    <property type="evidence" value="ECO:0007669"/>
    <property type="project" value="UniProtKB-KW"/>
</dbReference>
<evidence type="ECO:0000313" key="11">
    <source>
        <dbReference type="EMBL" id="QJI54825.1"/>
    </source>
</evidence>
<dbReference type="PANTHER" id="PTHR21137:SF35">
    <property type="entry name" value="ODORANT RECEPTOR 19A-RELATED"/>
    <property type="match status" value="1"/>
</dbReference>
<feature type="transmembrane region" description="Helical" evidence="10">
    <location>
        <begin position="68"/>
        <end position="86"/>
    </location>
</feature>
<evidence type="ECO:0000256" key="9">
    <source>
        <dbReference type="ARBA" id="ARBA00023224"/>
    </source>
</evidence>
<name>A0A6M3YX24_PLUXY</name>
<comment type="similarity">
    <text evidence="10">Belongs to the insect chemoreceptor superfamily. Heteromeric odorant receptor channel (TC 1.A.69) family.</text>
</comment>
<feature type="transmembrane region" description="Helical" evidence="10">
    <location>
        <begin position="362"/>
        <end position="384"/>
    </location>
</feature>
<dbReference type="Pfam" id="PF02949">
    <property type="entry name" value="7tm_6"/>
    <property type="match status" value="1"/>
</dbReference>
<evidence type="ECO:0000256" key="3">
    <source>
        <dbReference type="ARBA" id="ARBA00022606"/>
    </source>
</evidence>
<keyword evidence="5 10" id="KW-0552">Olfaction</keyword>
<evidence type="ECO:0000256" key="2">
    <source>
        <dbReference type="ARBA" id="ARBA00022475"/>
    </source>
</evidence>
<evidence type="ECO:0000256" key="5">
    <source>
        <dbReference type="ARBA" id="ARBA00022725"/>
    </source>
</evidence>
<dbReference type="GO" id="GO:0005549">
    <property type="term" value="F:odorant binding"/>
    <property type="evidence" value="ECO:0007669"/>
    <property type="project" value="InterPro"/>
</dbReference>
<accession>A0A6M3YX24</accession>
<dbReference type="GO" id="GO:0004984">
    <property type="term" value="F:olfactory receptor activity"/>
    <property type="evidence" value="ECO:0007669"/>
    <property type="project" value="InterPro"/>
</dbReference>
<evidence type="ECO:0000256" key="4">
    <source>
        <dbReference type="ARBA" id="ARBA00022692"/>
    </source>
</evidence>
<dbReference type="PANTHER" id="PTHR21137">
    <property type="entry name" value="ODORANT RECEPTOR"/>
    <property type="match status" value="1"/>
</dbReference>
<dbReference type="InterPro" id="IPR004117">
    <property type="entry name" value="7tm6_olfct_rcpt"/>
</dbReference>
<dbReference type="GO" id="GO:0005886">
    <property type="term" value="C:plasma membrane"/>
    <property type="evidence" value="ECO:0007669"/>
    <property type="project" value="UniProtKB-SubCell"/>
</dbReference>
<keyword evidence="3 10" id="KW-0716">Sensory transduction</keyword>
<dbReference type="AlphaFoldDB" id="A0A6M3YX24"/>
<evidence type="ECO:0000256" key="6">
    <source>
        <dbReference type="ARBA" id="ARBA00022989"/>
    </source>
</evidence>
<keyword evidence="4 10" id="KW-0812">Transmembrane</keyword>
<feature type="transmembrane region" description="Helical" evidence="10">
    <location>
        <begin position="266"/>
        <end position="286"/>
    </location>
</feature>
<comment type="caution">
    <text evidence="10">Lacks conserved residue(s) required for the propagation of feature annotation.</text>
</comment>
<evidence type="ECO:0000256" key="1">
    <source>
        <dbReference type="ARBA" id="ARBA00004651"/>
    </source>
</evidence>
<proteinExistence type="evidence at transcript level"/>
<feature type="transmembrane region" description="Helical" evidence="10">
    <location>
        <begin position="33"/>
        <end position="56"/>
    </location>
</feature>
<feature type="transmembrane region" description="Helical" evidence="10">
    <location>
        <begin position="293"/>
        <end position="313"/>
    </location>
</feature>
<feature type="transmembrane region" description="Helical" evidence="10">
    <location>
        <begin position="125"/>
        <end position="149"/>
    </location>
</feature>
<evidence type="ECO:0000256" key="10">
    <source>
        <dbReference type="RuleBase" id="RU351113"/>
    </source>
</evidence>
<dbReference type="EMBL" id="MT418914">
    <property type="protein sequence ID" value="QJI54825.1"/>
    <property type="molecule type" value="mRNA"/>
</dbReference>
<keyword evidence="6 10" id="KW-1133">Transmembrane helix</keyword>
<sequence length="396" mass="46603">MVEPLSKAFDNNVWFWKIFAVWIQEVGNKYYKCYAVIFLISLYFLYDGLLVLNLIYTPRHIETFVPELIFFVTEMAVLFKVHLLLFKSKSIQKAFEMLDCETFTGDTEHQIETNKRFKSLYKKYFLIYFWVCQICYVSIVLIPLFIYFINGNELHLPICNYYFLSEENRDNNILSWFSYQAIADYVHMTYNYTVDTFISGLIMMGLAQFKVLNVKLAMIKSSMDKNDLPESKLDAKMHQDLIKCIKHYALLREYCQIIENIFGTSMFFQFGVGVLSNCITLYAFLLPYFESQLIFLTTYASAMTMEIFLPGYLGTLLHYESAEIGRAVYQCDWIERSESFKRSMRLLVERSKTPIELTALKIFPLSVTTFIAIMKTAYSSFTLLRVVHNRESSDYN</sequence>
<keyword evidence="8 10" id="KW-0675">Receptor</keyword>
<evidence type="ECO:0000256" key="7">
    <source>
        <dbReference type="ARBA" id="ARBA00023136"/>
    </source>
</evidence>
<evidence type="ECO:0000256" key="8">
    <source>
        <dbReference type="ARBA" id="ARBA00023170"/>
    </source>
</evidence>
<keyword evidence="2" id="KW-1003">Cell membrane</keyword>
<keyword evidence="7 10" id="KW-0472">Membrane</keyword>
<comment type="subcellular location">
    <subcellularLocation>
        <location evidence="1 10">Cell membrane</location>
        <topology evidence="1 10">Multi-pass membrane protein</topology>
    </subcellularLocation>
</comment>
<keyword evidence="9 10" id="KW-0807">Transducer</keyword>
<reference evidence="11" key="1">
    <citation type="submission" date="2020-04" db="EMBL/GenBank/DDBJ databases">
        <authorList>
            <person name="Liu X.-L."/>
        </authorList>
    </citation>
    <scope>NUCLEOTIDE SEQUENCE</scope>
</reference>